<evidence type="ECO:0008006" key="3">
    <source>
        <dbReference type="Google" id="ProtNLM"/>
    </source>
</evidence>
<dbReference type="InterPro" id="IPR029063">
    <property type="entry name" value="SAM-dependent_MTases_sf"/>
</dbReference>
<protein>
    <recommendedName>
        <fullName evidence="3">SAM-dependent methyltransferase</fullName>
    </recommendedName>
</protein>
<dbReference type="SUPFAM" id="SSF53335">
    <property type="entry name" value="S-adenosyl-L-methionine-dependent methyltransferases"/>
    <property type="match status" value="1"/>
</dbReference>
<evidence type="ECO:0000313" key="2">
    <source>
        <dbReference type="Proteomes" id="UP000029227"/>
    </source>
</evidence>
<comment type="caution">
    <text evidence="1">The sequence shown here is derived from an EMBL/GenBank/DDBJ whole genome shotgun (WGS) entry which is preliminary data.</text>
</comment>
<dbReference type="EMBL" id="BBMN01000005">
    <property type="protein sequence ID" value="GAL04978.1"/>
    <property type="molecule type" value="Genomic_DNA"/>
</dbReference>
<dbReference type="eggNOG" id="ENOG5031KIA">
    <property type="taxonomic scope" value="Bacteria"/>
</dbReference>
<dbReference type="Gene3D" id="3.40.50.150">
    <property type="entry name" value="Vaccinia Virus protein VP39"/>
    <property type="match status" value="1"/>
</dbReference>
<accession>A0A090QRY1</accession>
<dbReference type="AlphaFoldDB" id="A0A090QRY1"/>
<reference evidence="1 2" key="1">
    <citation type="journal article" date="2014" name="Genome Announc.">
        <title>Draft Genome Sequences of Two Vibrionaceae Species, Vibrio ponticus C121 and Photobacterium aphoticum C119, Isolated as Coral Reef Microbiota.</title>
        <authorList>
            <person name="Al-saari N."/>
            <person name="Meirelles P.M."/>
            <person name="Mino S."/>
            <person name="Suda W."/>
            <person name="Oshima K."/>
            <person name="Hattori M."/>
            <person name="Ohkuma M."/>
            <person name="Thompson F.L."/>
            <person name="Gomez-Gil B."/>
            <person name="Sawabe T."/>
            <person name="Sawabe T."/>
        </authorList>
    </citation>
    <scope>NUCLEOTIDE SEQUENCE [LARGE SCALE GENOMIC DNA]</scope>
    <source>
        <strain evidence="1 2">JCM 19237</strain>
    </source>
</reference>
<proteinExistence type="predicted"/>
<sequence length="262" mass="29876">MDDYYCDKRGLAAYFEAMWLDKVRALGVDEPLSSASKTVPDSYIISPFYPAASQFIIACCQRAALTPQTYLEVGPALGRTTYELATHFPSLHTAWIVEPSARLLSYFQHLLLQPAHCTFPYIESINTLGRLSFDTTPLFNDCAHVHFHCFNQVYTPDTLMHPVDLTVCLNVLDQCPSPQTIVDGLKKDTRSGGVLILSNSYQWQKKHLQNPEEAVDDINTYFSPGEWEKLDETELPYAFRFNERYSKLFCIHVVAYKNVNNQ</sequence>
<organism evidence="1 2">
    <name type="scientific">Photobacterium aphoticum</name>
    <dbReference type="NCBI Taxonomy" id="754436"/>
    <lineage>
        <taxon>Bacteria</taxon>
        <taxon>Pseudomonadati</taxon>
        <taxon>Pseudomonadota</taxon>
        <taxon>Gammaproteobacteria</taxon>
        <taxon>Vibrionales</taxon>
        <taxon>Vibrionaceae</taxon>
        <taxon>Photobacterium</taxon>
    </lineage>
</organism>
<evidence type="ECO:0000313" key="1">
    <source>
        <dbReference type="EMBL" id="GAL04978.1"/>
    </source>
</evidence>
<dbReference type="STRING" id="754436.JCM19237_4344"/>
<dbReference type="Proteomes" id="UP000029227">
    <property type="component" value="Unassembled WGS sequence"/>
</dbReference>
<gene>
    <name evidence="1" type="ORF">JCM19237_4344</name>
</gene>
<name>A0A090QRY1_9GAMM</name>